<dbReference type="RefSeq" id="WP_106620118.1">
    <property type="nucleotide sequence ID" value="NZ_PYAX01000023.1"/>
</dbReference>
<feature type="domain" description="AB hydrolase-1" evidence="1">
    <location>
        <begin position="13"/>
        <end position="233"/>
    </location>
</feature>
<keyword evidence="3" id="KW-1185">Reference proteome</keyword>
<dbReference type="AlphaFoldDB" id="A0A2P8HWX9"/>
<gene>
    <name evidence="2" type="ORF">B0I31_12380</name>
</gene>
<dbReference type="Proteomes" id="UP000241118">
    <property type="component" value="Unassembled WGS sequence"/>
</dbReference>
<dbReference type="EMBL" id="PYAX01000023">
    <property type="protein sequence ID" value="PSL50722.1"/>
    <property type="molecule type" value="Genomic_DNA"/>
</dbReference>
<accession>A0A2P8HWX9</accession>
<protein>
    <submittedName>
        <fullName evidence="2">Pimeloyl-ACP methyl ester carboxylesterase</fullName>
    </submittedName>
</protein>
<evidence type="ECO:0000313" key="3">
    <source>
        <dbReference type="Proteomes" id="UP000241118"/>
    </source>
</evidence>
<dbReference type="Pfam" id="PF12697">
    <property type="entry name" value="Abhydrolase_6"/>
    <property type="match status" value="1"/>
</dbReference>
<reference evidence="2 3" key="1">
    <citation type="submission" date="2018-03" db="EMBL/GenBank/DDBJ databases">
        <title>Genomic Encyclopedia of Type Strains, Phase III (KMG-III): the genomes of soil and plant-associated and newly described type strains.</title>
        <authorList>
            <person name="Whitman W."/>
        </authorList>
    </citation>
    <scope>NUCLEOTIDE SEQUENCE [LARGE SCALE GENOMIC DNA]</scope>
    <source>
        <strain evidence="2 3">CGMCC 4.7097</strain>
    </source>
</reference>
<dbReference type="PANTHER" id="PTHR43194:SF2">
    <property type="entry name" value="PEROXISOMAL MEMBRANE PROTEIN LPX1"/>
    <property type="match status" value="1"/>
</dbReference>
<dbReference type="SUPFAM" id="SSF53474">
    <property type="entry name" value="alpha/beta-Hydrolases"/>
    <property type="match status" value="1"/>
</dbReference>
<evidence type="ECO:0000259" key="1">
    <source>
        <dbReference type="Pfam" id="PF12697"/>
    </source>
</evidence>
<evidence type="ECO:0000313" key="2">
    <source>
        <dbReference type="EMBL" id="PSL50722.1"/>
    </source>
</evidence>
<organism evidence="2 3">
    <name type="scientific">Saccharothrix carnea</name>
    <dbReference type="NCBI Taxonomy" id="1280637"/>
    <lineage>
        <taxon>Bacteria</taxon>
        <taxon>Bacillati</taxon>
        <taxon>Actinomycetota</taxon>
        <taxon>Actinomycetes</taxon>
        <taxon>Pseudonocardiales</taxon>
        <taxon>Pseudonocardiaceae</taxon>
        <taxon>Saccharothrix</taxon>
    </lineage>
</organism>
<name>A0A2P8HWX9_SACCR</name>
<dbReference type="Gene3D" id="3.40.50.1820">
    <property type="entry name" value="alpha/beta hydrolase"/>
    <property type="match status" value="1"/>
</dbReference>
<proteinExistence type="predicted"/>
<dbReference type="InterPro" id="IPR029058">
    <property type="entry name" value="AB_hydrolase_fold"/>
</dbReference>
<comment type="caution">
    <text evidence="2">The sequence shown here is derived from an EMBL/GenBank/DDBJ whole genome shotgun (WGS) entry which is preliminary data.</text>
</comment>
<dbReference type="PANTHER" id="PTHR43194">
    <property type="entry name" value="HYDROLASE ALPHA/BETA FOLD FAMILY"/>
    <property type="match status" value="1"/>
</dbReference>
<dbReference type="GO" id="GO:0003824">
    <property type="term" value="F:catalytic activity"/>
    <property type="evidence" value="ECO:0007669"/>
    <property type="project" value="UniProtKB-ARBA"/>
</dbReference>
<dbReference type="InterPro" id="IPR000073">
    <property type="entry name" value="AB_hydrolase_1"/>
</dbReference>
<dbReference type="OrthoDB" id="63519at2"/>
<dbReference type="InterPro" id="IPR050228">
    <property type="entry name" value="Carboxylesterase_BioH"/>
</dbReference>
<sequence>MTVAEFGGSGQGILLLHGLMSRASTWWTVAQWLKPYGRVVAPDARGHGRNPVRGPFRTEDFVADAADVIERYDLAPAVVIGHSMGGLHAWALAATRPDLVRAVVAEDVVPDNRGRTVDEWKWYFDAWPPAFESLAHVRTVVDVPRVEEMFEEREDGWHLIAHLPDLYEIASEWGERDYWGYVDAIRCPMLVVEAGLGGLRAGQMAEVARRTGATHLVVPESGHVVHDQAPEVYRGAVEAFLSGSIDPV</sequence>